<keyword evidence="3" id="KW-1185">Reference proteome</keyword>
<sequence>MSATSDVFVPEWKRELIRKKQLWKNRGGWSVPPVARHQSDGFARVTDGFRKQTDVRKSTTDLSNIDMISTDDDYEDVFPLVKTRSAENILDEKPSNKQRRVSSTTSYENYAKKTRPVPTMEEFFRKYRKSPARKTTILERKSPDEIFEKSNWKQSAYPLFFVDMNRNELPQPDIVKKTVKAFEGSKGIDSTDGIETSTSETSMGDTSADDSRSSIRDVVDRFEAKIRSSQTKAPSTAKSDVSPTPVARKSKHVTFETDVRLTNGVSNGRAADADDGQSPVDDMKTAAINANQSFVIKTV</sequence>
<dbReference type="AlphaFoldDB" id="A0A6H5HTD5"/>
<dbReference type="OrthoDB" id="6647095at2759"/>
<name>A0A6H5HTD5_9HEMI</name>
<gene>
    <name evidence="2" type="ORF">NTEN_LOCUS23805</name>
</gene>
<evidence type="ECO:0000313" key="3">
    <source>
        <dbReference type="Proteomes" id="UP000479000"/>
    </source>
</evidence>
<reference evidence="2 3" key="1">
    <citation type="submission" date="2020-02" db="EMBL/GenBank/DDBJ databases">
        <authorList>
            <person name="Ferguson B K."/>
        </authorList>
    </citation>
    <scope>NUCLEOTIDE SEQUENCE [LARGE SCALE GENOMIC DNA]</scope>
</reference>
<protein>
    <submittedName>
        <fullName evidence="2">Uncharacterized protein</fullName>
    </submittedName>
</protein>
<organism evidence="2 3">
    <name type="scientific">Nesidiocoris tenuis</name>
    <dbReference type="NCBI Taxonomy" id="355587"/>
    <lineage>
        <taxon>Eukaryota</taxon>
        <taxon>Metazoa</taxon>
        <taxon>Ecdysozoa</taxon>
        <taxon>Arthropoda</taxon>
        <taxon>Hexapoda</taxon>
        <taxon>Insecta</taxon>
        <taxon>Pterygota</taxon>
        <taxon>Neoptera</taxon>
        <taxon>Paraneoptera</taxon>
        <taxon>Hemiptera</taxon>
        <taxon>Heteroptera</taxon>
        <taxon>Panheteroptera</taxon>
        <taxon>Cimicomorpha</taxon>
        <taxon>Miridae</taxon>
        <taxon>Dicyphina</taxon>
        <taxon>Nesidiocoris</taxon>
    </lineage>
</organism>
<feature type="compositionally biased region" description="Basic and acidic residues" evidence="1">
    <location>
        <begin position="209"/>
        <end position="226"/>
    </location>
</feature>
<dbReference type="EMBL" id="CADCXU010035123">
    <property type="protein sequence ID" value="CAB0020209.1"/>
    <property type="molecule type" value="Genomic_DNA"/>
</dbReference>
<feature type="compositionally biased region" description="Polar residues" evidence="1">
    <location>
        <begin position="227"/>
        <end position="242"/>
    </location>
</feature>
<accession>A0A6H5HTD5</accession>
<proteinExistence type="predicted"/>
<feature type="compositionally biased region" description="Polar residues" evidence="1">
    <location>
        <begin position="193"/>
        <end position="205"/>
    </location>
</feature>
<evidence type="ECO:0000256" key="1">
    <source>
        <dbReference type="SAM" id="MobiDB-lite"/>
    </source>
</evidence>
<feature type="region of interest" description="Disordered" evidence="1">
    <location>
        <begin position="190"/>
        <end position="281"/>
    </location>
</feature>
<dbReference type="Proteomes" id="UP000479000">
    <property type="component" value="Unassembled WGS sequence"/>
</dbReference>
<feature type="region of interest" description="Disordered" evidence="1">
    <location>
        <begin position="89"/>
        <end position="110"/>
    </location>
</feature>
<evidence type="ECO:0000313" key="2">
    <source>
        <dbReference type="EMBL" id="CAB0020209.1"/>
    </source>
</evidence>